<proteinExistence type="predicted"/>
<keyword evidence="2" id="KW-1185">Reference proteome</keyword>
<organism evidence="1 2">
    <name type="scientific">Neocallimastix californiae</name>
    <dbReference type="NCBI Taxonomy" id="1754190"/>
    <lineage>
        <taxon>Eukaryota</taxon>
        <taxon>Fungi</taxon>
        <taxon>Fungi incertae sedis</taxon>
        <taxon>Chytridiomycota</taxon>
        <taxon>Chytridiomycota incertae sedis</taxon>
        <taxon>Neocallimastigomycetes</taxon>
        <taxon>Neocallimastigales</taxon>
        <taxon>Neocallimastigaceae</taxon>
        <taxon>Neocallimastix</taxon>
    </lineage>
</organism>
<name>A0A1Y1ZE79_9FUNG</name>
<evidence type="ECO:0000313" key="2">
    <source>
        <dbReference type="Proteomes" id="UP000193920"/>
    </source>
</evidence>
<protein>
    <submittedName>
        <fullName evidence="1">Uncharacterized protein</fullName>
    </submittedName>
</protein>
<dbReference type="EMBL" id="MCOG01000420">
    <property type="protein sequence ID" value="ORY08568.1"/>
    <property type="molecule type" value="Genomic_DNA"/>
</dbReference>
<dbReference type="AlphaFoldDB" id="A0A1Y1ZE79"/>
<evidence type="ECO:0000313" key="1">
    <source>
        <dbReference type="EMBL" id="ORY08568.1"/>
    </source>
</evidence>
<dbReference type="Proteomes" id="UP000193920">
    <property type="component" value="Unassembled WGS sequence"/>
</dbReference>
<gene>
    <name evidence="1" type="ORF">LY90DRAFT_709085</name>
</gene>
<sequence length="52" mass="6412">MFISILMIVVIYMGFIARINDDDFPEKVRLDANYELDDKSDEEIRRPYRWWL</sequence>
<comment type="caution">
    <text evidence="1">The sequence shown here is derived from an EMBL/GenBank/DDBJ whole genome shotgun (WGS) entry which is preliminary data.</text>
</comment>
<reference evidence="1 2" key="1">
    <citation type="submission" date="2016-08" db="EMBL/GenBank/DDBJ databases">
        <title>A Parts List for Fungal Cellulosomes Revealed by Comparative Genomics.</title>
        <authorList>
            <consortium name="DOE Joint Genome Institute"/>
            <person name="Haitjema C.H."/>
            <person name="Gilmore S.P."/>
            <person name="Henske J.K."/>
            <person name="Solomon K.V."/>
            <person name="De Groot R."/>
            <person name="Kuo A."/>
            <person name="Mondo S.J."/>
            <person name="Salamov A.A."/>
            <person name="Labutti K."/>
            <person name="Zhao Z."/>
            <person name="Chiniquy J."/>
            <person name="Barry K."/>
            <person name="Brewer H.M."/>
            <person name="Purvine S.O."/>
            <person name="Wright A.T."/>
            <person name="Boxma B."/>
            <person name="Van Alen T."/>
            <person name="Hackstein J.H."/>
            <person name="Baker S.E."/>
            <person name="Grigoriev I.V."/>
            <person name="O'Malley M.A."/>
        </authorList>
    </citation>
    <scope>NUCLEOTIDE SEQUENCE [LARGE SCALE GENOMIC DNA]</scope>
    <source>
        <strain evidence="1 2">G1</strain>
    </source>
</reference>
<accession>A0A1Y1ZE79</accession>
<feature type="non-terminal residue" evidence="1">
    <location>
        <position position="52"/>
    </location>
</feature>